<sequence length="123" mass="13561">MYVKCLVKCEDVSLPPDIPRDRIPPPVQDVSPALRGRARRAKVKVTTGVLWKAAAKAASTLRPFSLDSPHALFTFVNLRKRASPPLPNELIGNVISMGTTICFPNKQPDLANLMSEVRNPYPN</sequence>
<dbReference type="EMBL" id="CM042013">
    <property type="protein sequence ID" value="KAI3738367.1"/>
    <property type="molecule type" value="Genomic_DNA"/>
</dbReference>
<gene>
    <name evidence="1" type="ORF">L2E82_28396</name>
</gene>
<keyword evidence="2" id="KW-1185">Reference proteome</keyword>
<proteinExistence type="predicted"/>
<name>A0ACB9CVM3_CICIN</name>
<reference evidence="1 2" key="2">
    <citation type="journal article" date="2022" name="Mol. Ecol. Resour.">
        <title>The genomes of chicory, endive, great burdock and yacon provide insights into Asteraceae paleo-polyploidization history and plant inulin production.</title>
        <authorList>
            <person name="Fan W."/>
            <person name="Wang S."/>
            <person name="Wang H."/>
            <person name="Wang A."/>
            <person name="Jiang F."/>
            <person name="Liu H."/>
            <person name="Zhao H."/>
            <person name="Xu D."/>
            <person name="Zhang Y."/>
        </authorList>
    </citation>
    <scope>NUCLEOTIDE SEQUENCE [LARGE SCALE GENOMIC DNA]</scope>
    <source>
        <strain evidence="2">cv. Punajuju</strain>
        <tissue evidence="1">Leaves</tissue>
    </source>
</reference>
<organism evidence="1 2">
    <name type="scientific">Cichorium intybus</name>
    <name type="common">Chicory</name>
    <dbReference type="NCBI Taxonomy" id="13427"/>
    <lineage>
        <taxon>Eukaryota</taxon>
        <taxon>Viridiplantae</taxon>
        <taxon>Streptophyta</taxon>
        <taxon>Embryophyta</taxon>
        <taxon>Tracheophyta</taxon>
        <taxon>Spermatophyta</taxon>
        <taxon>Magnoliopsida</taxon>
        <taxon>eudicotyledons</taxon>
        <taxon>Gunneridae</taxon>
        <taxon>Pentapetalae</taxon>
        <taxon>asterids</taxon>
        <taxon>campanulids</taxon>
        <taxon>Asterales</taxon>
        <taxon>Asteraceae</taxon>
        <taxon>Cichorioideae</taxon>
        <taxon>Cichorieae</taxon>
        <taxon>Cichoriinae</taxon>
        <taxon>Cichorium</taxon>
    </lineage>
</organism>
<evidence type="ECO:0000313" key="1">
    <source>
        <dbReference type="EMBL" id="KAI3738367.1"/>
    </source>
</evidence>
<accession>A0ACB9CVM3</accession>
<dbReference type="Proteomes" id="UP001055811">
    <property type="component" value="Linkage Group LG05"/>
</dbReference>
<comment type="caution">
    <text evidence="1">The sequence shown here is derived from an EMBL/GenBank/DDBJ whole genome shotgun (WGS) entry which is preliminary data.</text>
</comment>
<evidence type="ECO:0000313" key="2">
    <source>
        <dbReference type="Proteomes" id="UP001055811"/>
    </source>
</evidence>
<reference evidence="2" key="1">
    <citation type="journal article" date="2022" name="Mol. Ecol. Resour.">
        <title>The genomes of chicory, endive, great burdock and yacon provide insights into Asteraceae palaeo-polyploidization history and plant inulin production.</title>
        <authorList>
            <person name="Fan W."/>
            <person name="Wang S."/>
            <person name="Wang H."/>
            <person name="Wang A."/>
            <person name="Jiang F."/>
            <person name="Liu H."/>
            <person name="Zhao H."/>
            <person name="Xu D."/>
            <person name="Zhang Y."/>
        </authorList>
    </citation>
    <scope>NUCLEOTIDE SEQUENCE [LARGE SCALE GENOMIC DNA]</scope>
    <source>
        <strain evidence="2">cv. Punajuju</strain>
    </source>
</reference>
<protein>
    <submittedName>
        <fullName evidence="1">Uncharacterized protein</fullName>
    </submittedName>
</protein>